<dbReference type="Pfam" id="PF24602">
    <property type="entry name" value="DUF7622"/>
    <property type="match status" value="1"/>
</dbReference>
<dbReference type="AlphaFoldDB" id="A0A1I7T1E2"/>
<proteinExistence type="predicted"/>
<evidence type="ECO:0000313" key="3">
    <source>
        <dbReference type="WBParaSite" id="Csp11.Scaffold461.g1484.t1"/>
    </source>
</evidence>
<evidence type="ECO:0000313" key="2">
    <source>
        <dbReference type="Proteomes" id="UP000095282"/>
    </source>
</evidence>
<evidence type="ECO:0000259" key="1">
    <source>
        <dbReference type="Pfam" id="PF24602"/>
    </source>
</evidence>
<name>A0A1I7T1E2_9PELO</name>
<dbReference type="InterPro" id="IPR056039">
    <property type="entry name" value="DUF7622"/>
</dbReference>
<sequence length="92" mass="10847">MYYNLKEPTEIYYKGCISSNEQGSQKLSLGYSYLNNIPYYICDTDYCNVDIATVLEESRNGSRSVRDNKTNERRSFMISSMLIVLFYFKFNE</sequence>
<protein>
    <submittedName>
        <fullName evidence="3">UPAR/Ly6 domain-containing protein</fullName>
    </submittedName>
</protein>
<organism evidence="2 3">
    <name type="scientific">Caenorhabditis tropicalis</name>
    <dbReference type="NCBI Taxonomy" id="1561998"/>
    <lineage>
        <taxon>Eukaryota</taxon>
        <taxon>Metazoa</taxon>
        <taxon>Ecdysozoa</taxon>
        <taxon>Nematoda</taxon>
        <taxon>Chromadorea</taxon>
        <taxon>Rhabditida</taxon>
        <taxon>Rhabditina</taxon>
        <taxon>Rhabditomorpha</taxon>
        <taxon>Rhabditoidea</taxon>
        <taxon>Rhabditidae</taxon>
        <taxon>Peloderinae</taxon>
        <taxon>Caenorhabditis</taxon>
    </lineage>
</organism>
<dbReference type="Proteomes" id="UP000095282">
    <property type="component" value="Unplaced"/>
</dbReference>
<dbReference type="STRING" id="1561998.A0A1I7T1E2"/>
<reference evidence="3" key="1">
    <citation type="submission" date="2016-11" db="UniProtKB">
        <authorList>
            <consortium name="WormBaseParasite"/>
        </authorList>
    </citation>
    <scope>IDENTIFICATION</scope>
</reference>
<dbReference type="WBParaSite" id="Csp11.Scaffold461.g1484.t1">
    <property type="protein sequence ID" value="Csp11.Scaffold461.g1484.t1"/>
    <property type="gene ID" value="Csp11.Scaffold461.g1484"/>
</dbReference>
<accession>A0A1I7T1E2</accession>
<feature type="domain" description="DUF7622" evidence="1">
    <location>
        <begin position="6"/>
        <end position="51"/>
    </location>
</feature>
<keyword evidence="2" id="KW-1185">Reference proteome</keyword>